<evidence type="ECO:0000313" key="5">
    <source>
        <dbReference type="EMBL" id="MTI28329.1"/>
    </source>
</evidence>
<dbReference type="InterPro" id="IPR018060">
    <property type="entry name" value="HTH_AraC"/>
</dbReference>
<evidence type="ECO:0000313" key="6">
    <source>
        <dbReference type="Proteomes" id="UP000798808"/>
    </source>
</evidence>
<dbReference type="RefSeq" id="WP_155175746.1">
    <property type="nucleotide sequence ID" value="NZ_BAAAFL010000027.1"/>
</dbReference>
<keyword evidence="2" id="KW-0238">DNA-binding</keyword>
<keyword evidence="3" id="KW-0804">Transcription</keyword>
<dbReference type="PROSITE" id="PS00041">
    <property type="entry name" value="HTH_ARAC_FAMILY_1"/>
    <property type="match status" value="1"/>
</dbReference>
<dbReference type="EMBL" id="SMLW01000660">
    <property type="protein sequence ID" value="MTI28329.1"/>
    <property type="molecule type" value="Genomic_DNA"/>
</dbReference>
<comment type="caution">
    <text evidence="5">The sequence shown here is derived from an EMBL/GenBank/DDBJ whole genome shotgun (WGS) entry which is preliminary data.</text>
</comment>
<evidence type="ECO:0000256" key="3">
    <source>
        <dbReference type="ARBA" id="ARBA00023163"/>
    </source>
</evidence>
<dbReference type="SUPFAM" id="SSF46689">
    <property type="entry name" value="Homeodomain-like"/>
    <property type="match status" value="2"/>
</dbReference>
<dbReference type="InterPro" id="IPR011051">
    <property type="entry name" value="RmlC_Cupin_sf"/>
</dbReference>
<name>A0ABW9RVQ9_9BACT</name>
<evidence type="ECO:0000259" key="4">
    <source>
        <dbReference type="PROSITE" id="PS01124"/>
    </source>
</evidence>
<sequence>MKVLPFKVTKTINSSFLIQVDDQPYFYDILHKHPELQLTTILESDGTVLIGDYVGNFKAGDVFLISSNVPHVFKNDKKYYTETEELRAHGISIFFEETLFGEKFFKLPETQAVGQFLGKRQSLKLHPKTAELLIPKITKLQSLNNLSKVIEMLSILEILAAAEDSVTLTSDVTHDYTESQAKRLNDIYQFTMNEFHREITLEEVADVSNMTVPSFCRYFKKRTRKTYIEFLTEMRVSYACKLLQKEDLSITGVCHLSGFNNLSNFNRKFKKITGYTPTVFRRINHNL</sequence>
<accession>A0ABW9RVQ9</accession>
<dbReference type="Gene3D" id="2.60.120.10">
    <property type="entry name" value="Jelly Rolls"/>
    <property type="match status" value="1"/>
</dbReference>
<dbReference type="PROSITE" id="PS01124">
    <property type="entry name" value="HTH_ARAC_FAMILY_2"/>
    <property type="match status" value="1"/>
</dbReference>
<gene>
    <name evidence="5" type="ORF">E1163_25455</name>
</gene>
<reference evidence="5 6" key="1">
    <citation type="submission" date="2019-02" db="EMBL/GenBank/DDBJ databases">
        <authorList>
            <person name="Goldberg S.R."/>
            <person name="Haltli B.A."/>
            <person name="Correa H."/>
            <person name="Russell K.G."/>
        </authorList>
    </citation>
    <scope>NUCLEOTIDE SEQUENCE [LARGE SCALE GENOMIC DNA]</scope>
    <source>
        <strain evidence="5 6">JCM 16186</strain>
    </source>
</reference>
<dbReference type="PANTHER" id="PTHR43280:SF27">
    <property type="entry name" value="TRANSCRIPTIONAL REGULATOR MTLR"/>
    <property type="match status" value="1"/>
</dbReference>
<dbReference type="SUPFAM" id="SSF51182">
    <property type="entry name" value="RmlC-like cupins"/>
    <property type="match status" value="1"/>
</dbReference>
<dbReference type="Gene3D" id="1.10.10.60">
    <property type="entry name" value="Homeodomain-like"/>
    <property type="match status" value="2"/>
</dbReference>
<dbReference type="Pfam" id="PF12833">
    <property type="entry name" value="HTH_18"/>
    <property type="match status" value="1"/>
</dbReference>
<dbReference type="SMART" id="SM00342">
    <property type="entry name" value="HTH_ARAC"/>
    <property type="match status" value="1"/>
</dbReference>
<feature type="domain" description="HTH araC/xylS-type" evidence="4">
    <location>
        <begin position="185"/>
        <end position="283"/>
    </location>
</feature>
<evidence type="ECO:0000256" key="1">
    <source>
        <dbReference type="ARBA" id="ARBA00023015"/>
    </source>
</evidence>
<dbReference type="Proteomes" id="UP000798808">
    <property type="component" value="Unassembled WGS sequence"/>
</dbReference>
<proteinExistence type="predicted"/>
<evidence type="ECO:0000256" key="2">
    <source>
        <dbReference type="ARBA" id="ARBA00023125"/>
    </source>
</evidence>
<dbReference type="InterPro" id="IPR014710">
    <property type="entry name" value="RmlC-like_jellyroll"/>
</dbReference>
<dbReference type="InterPro" id="IPR009057">
    <property type="entry name" value="Homeodomain-like_sf"/>
</dbReference>
<dbReference type="PANTHER" id="PTHR43280">
    <property type="entry name" value="ARAC-FAMILY TRANSCRIPTIONAL REGULATOR"/>
    <property type="match status" value="1"/>
</dbReference>
<dbReference type="InterPro" id="IPR018062">
    <property type="entry name" value="HTH_AraC-typ_CS"/>
</dbReference>
<keyword evidence="1" id="KW-0805">Transcription regulation</keyword>
<protein>
    <submittedName>
        <fullName evidence="5">AraC family transcriptional regulator</fullName>
    </submittedName>
</protein>
<keyword evidence="6" id="KW-1185">Reference proteome</keyword>
<organism evidence="5 6">
    <name type="scientific">Fulvivirga kasyanovii</name>
    <dbReference type="NCBI Taxonomy" id="396812"/>
    <lineage>
        <taxon>Bacteria</taxon>
        <taxon>Pseudomonadati</taxon>
        <taxon>Bacteroidota</taxon>
        <taxon>Cytophagia</taxon>
        <taxon>Cytophagales</taxon>
        <taxon>Fulvivirgaceae</taxon>
        <taxon>Fulvivirga</taxon>
    </lineage>
</organism>